<dbReference type="RefSeq" id="WP_307506467.1">
    <property type="nucleotide sequence ID" value="NZ_BAAACE010000005.1"/>
</dbReference>
<evidence type="ECO:0000313" key="3">
    <source>
        <dbReference type="EMBL" id="MDQ0556705.1"/>
    </source>
</evidence>
<comment type="caution">
    <text evidence="3">The sequence shown here is derived from an EMBL/GenBank/DDBJ whole genome shotgun (WGS) entry which is preliminary data.</text>
</comment>
<evidence type="ECO:0000256" key="1">
    <source>
        <dbReference type="SAM" id="Phobius"/>
    </source>
</evidence>
<evidence type="ECO:0000259" key="2">
    <source>
        <dbReference type="Pfam" id="PF02698"/>
    </source>
</evidence>
<dbReference type="Proteomes" id="UP001232584">
    <property type="component" value="Unassembled WGS sequence"/>
</dbReference>
<feature type="transmembrane region" description="Helical" evidence="1">
    <location>
        <begin position="58"/>
        <end position="81"/>
    </location>
</feature>
<keyword evidence="1" id="KW-0472">Membrane</keyword>
<proteinExistence type="predicted"/>
<keyword evidence="1" id="KW-0812">Transmembrane</keyword>
<sequence>MFKYIDILVGVLGIGYFIYLELFYGGMVFASFFLVTGIFLILYHFLKGKLGINKKLKKFIKIIITVGLSIFLIIEAILIFFPKNNMKDKCEYLIILGASVKNNTPSLTLKGRLDKAIKYLDESDDECYIVVSGGKGSDKNLSEAKVMENYLVEHGINKSKIIVEDKSTNTYENFKYSKEKIEEKSDKSIKELNIKIVTTDFHSFRSFILAKANGYKNTSFYTSKSATQFVPVYYTREFFATIKTIMFDIVFNI</sequence>
<accession>A0ABU0N0M4</accession>
<dbReference type="PANTHER" id="PTHR30336:SF4">
    <property type="entry name" value="ENVELOPE BIOGENESIS FACTOR ELYC"/>
    <property type="match status" value="1"/>
</dbReference>
<keyword evidence="4" id="KW-1185">Reference proteome</keyword>
<name>A0ABU0N0M4_9FIRM</name>
<gene>
    <name evidence="3" type="ORF">QOZ92_001821</name>
</gene>
<dbReference type="PANTHER" id="PTHR30336">
    <property type="entry name" value="INNER MEMBRANE PROTEIN, PROBABLE PERMEASE"/>
    <property type="match status" value="1"/>
</dbReference>
<dbReference type="InterPro" id="IPR003848">
    <property type="entry name" value="DUF218"/>
</dbReference>
<reference evidence="3 4" key="1">
    <citation type="submission" date="2023-07" db="EMBL/GenBank/DDBJ databases">
        <title>Genomic Encyclopedia of Type Strains, Phase IV (KMG-IV): sequencing the most valuable type-strain genomes for metagenomic binning, comparative biology and taxonomic classification.</title>
        <authorList>
            <person name="Goeker M."/>
        </authorList>
    </citation>
    <scope>NUCLEOTIDE SEQUENCE [LARGE SCALE GENOMIC DNA]</scope>
    <source>
        <strain evidence="3 4">DSM 15049</strain>
    </source>
</reference>
<feature type="transmembrane region" description="Helical" evidence="1">
    <location>
        <begin position="22"/>
        <end position="46"/>
    </location>
</feature>
<dbReference type="EMBL" id="JAUSWG010000007">
    <property type="protein sequence ID" value="MDQ0556705.1"/>
    <property type="molecule type" value="Genomic_DNA"/>
</dbReference>
<dbReference type="InterPro" id="IPR014729">
    <property type="entry name" value="Rossmann-like_a/b/a_fold"/>
</dbReference>
<dbReference type="CDD" id="cd06259">
    <property type="entry name" value="YdcF-like"/>
    <property type="match status" value="1"/>
</dbReference>
<dbReference type="Pfam" id="PF02698">
    <property type="entry name" value="DUF218"/>
    <property type="match status" value="1"/>
</dbReference>
<dbReference type="Gene3D" id="3.40.50.620">
    <property type="entry name" value="HUPs"/>
    <property type="match status" value="1"/>
</dbReference>
<protein>
    <submittedName>
        <fullName evidence="3">Uncharacterized SAM-binding protein YcdF (DUF218 family)</fullName>
    </submittedName>
</protein>
<keyword evidence="1" id="KW-1133">Transmembrane helix</keyword>
<dbReference type="InterPro" id="IPR051599">
    <property type="entry name" value="Cell_Envelope_Assoc"/>
</dbReference>
<organism evidence="3 4">
    <name type="scientific">Paraclostridium ghonii</name>
    <dbReference type="NCBI Taxonomy" id="29358"/>
    <lineage>
        <taxon>Bacteria</taxon>
        <taxon>Bacillati</taxon>
        <taxon>Bacillota</taxon>
        <taxon>Clostridia</taxon>
        <taxon>Peptostreptococcales</taxon>
        <taxon>Peptostreptococcaceae</taxon>
        <taxon>Paraclostridium</taxon>
    </lineage>
</organism>
<feature type="domain" description="DUF218" evidence="2">
    <location>
        <begin position="92"/>
        <end position="237"/>
    </location>
</feature>
<evidence type="ECO:0000313" key="4">
    <source>
        <dbReference type="Proteomes" id="UP001232584"/>
    </source>
</evidence>